<evidence type="ECO:0000313" key="2">
    <source>
        <dbReference type="Proteomes" id="UP000708298"/>
    </source>
</evidence>
<reference evidence="1" key="2">
    <citation type="submission" date="2021-01" db="EMBL/GenBank/DDBJ databases">
        <authorList>
            <person name="Mieszkin S."/>
            <person name="Pouder E."/>
            <person name="Alain K."/>
        </authorList>
    </citation>
    <scope>NUCLEOTIDE SEQUENCE</scope>
    <source>
        <strain evidence="1">HW T2.11</strain>
    </source>
</reference>
<gene>
    <name evidence="1" type="ORF">ASILVAE211_20525</name>
</gene>
<evidence type="ECO:0000313" key="1">
    <source>
        <dbReference type="EMBL" id="MCB8877592.1"/>
    </source>
</evidence>
<dbReference type="EMBL" id="JAESVB010000015">
    <property type="protein sequence ID" value="MCB8877592.1"/>
    <property type="molecule type" value="Genomic_DNA"/>
</dbReference>
<accession>A0A964E0W5</accession>
<reference evidence="1" key="1">
    <citation type="journal article" date="2021" name="Microorganisms">
        <title>Acidisoma silvae sp. nov. and Acidisomacellulosilytica sp. nov., Two Acidophilic Bacteria Isolated from Decaying Wood, Hydrolyzing Cellulose and Producing Poly-3-hydroxybutyrate.</title>
        <authorList>
            <person name="Mieszkin S."/>
            <person name="Pouder E."/>
            <person name="Uroz S."/>
            <person name="Simon-Colin C."/>
            <person name="Alain K."/>
        </authorList>
    </citation>
    <scope>NUCLEOTIDE SEQUENCE</scope>
    <source>
        <strain evidence="1">HW T2.11</strain>
    </source>
</reference>
<keyword evidence="2" id="KW-1185">Reference proteome</keyword>
<dbReference type="AlphaFoldDB" id="A0A964E0W5"/>
<dbReference type="Pfam" id="PF18143">
    <property type="entry name" value="HAD_SAK_2"/>
    <property type="match status" value="1"/>
</dbReference>
<protein>
    <submittedName>
        <fullName evidence="1">Uncharacterized protein</fullName>
    </submittedName>
</protein>
<sequence>MMTPIIFLDIDGVLTIREMHRVFRSGNRYPNLIKGQRGFSRAAVANLNRLVSRVAAQIVVSSSWRMDPNCRQRLLEAGIGPAFHDDWCTDTDGPDRGSEISRWLSRNGSPPYVLLDDWPHELSTHAHRLVNTDFRVGLQARDLARALDVLRA</sequence>
<dbReference type="Proteomes" id="UP000708298">
    <property type="component" value="Unassembled WGS sequence"/>
</dbReference>
<proteinExistence type="predicted"/>
<organism evidence="1 2">
    <name type="scientific">Acidisoma silvae</name>
    <dbReference type="NCBI Taxonomy" id="2802396"/>
    <lineage>
        <taxon>Bacteria</taxon>
        <taxon>Pseudomonadati</taxon>
        <taxon>Pseudomonadota</taxon>
        <taxon>Alphaproteobacteria</taxon>
        <taxon>Acetobacterales</taxon>
        <taxon>Acidocellaceae</taxon>
        <taxon>Acidisoma</taxon>
    </lineage>
</organism>
<dbReference type="RefSeq" id="WP_227323240.1">
    <property type="nucleotide sequence ID" value="NZ_JAESVB010000015.1"/>
</dbReference>
<comment type="caution">
    <text evidence="1">The sequence shown here is derived from an EMBL/GenBank/DDBJ whole genome shotgun (WGS) entry which is preliminary data.</text>
</comment>
<name>A0A964E0W5_9PROT</name>